<organism evidence="7 8">
    <name type="scientific">Actinoplanes ianthinogenes</name>
    <dbReference type="NCBI Taxonomy" id="122358"/>
    <lineage>
        <taxon>Bacteria</taxon>
        <taxon>Bacillati</taxon>
        <taxon>Actinomycetota</taxon>
        <taxon>Actinomycetes</taxon>
        <taxon>Micromonosporales</taxon>
        <taxon>Micromonosporaceae</taxon>
        <taxon>Actinoplanes</taxon>
    </lineage>
</organism>
<proteinExistence type="inferred from homology"/>
<evidence type="ECO:0000256" key="4">
    <source>
        <dbReference type="ARBA" id="ARBA00025742"/>
    </source>
</evidence>
<keyword evidence="1" id="KW-0479">Metal-binding</keyword>
<keyword evidence="3" id="KW-0408">Iron</keyword>
<evidence type="ECO:0000256" key="5">
    <source>
        <dbReference type="SAM" id="MobiDB-lite"/>
    </source>
</evidence>
<evidence type="ECO:0000256" key="2">
    <source>
        <dbReference type="ARBA" id="ARBA00022801"/>
    </source>
</evidence>
<evidence type="ECO:0000259" key="6">
    <source>
        <dbReference type="Pfam" id="PF00149"/>
    </source>
</evidence>
<evidence type="ECO:0000313" key="8">
    <source>
        <dbReference type="Proteomes" id="UP000676967"/>
    </source>
</evidence>
<dbReference type="SUPFAM" id="SSF56300">
    <property type="entry name" value="Metallo-dependent phosphatases"/>
    <property type="match status" value="1"/>
</dbReference>
<name>A0ABM7M8J3_9ACTN</name>
<sequence length="293" mass="30711">MRILHLSDTHLSRLPGPDGEGVDTRDSLRRILDDCGELPGLDAVVVTGDIADDGSREAYEDVRKAVLTFAGDRGIPALLTTGNHDERAAFTAVLGSGHLDADGRDRPEQRLDDAVGERAAVTTVAGYRIVTLDSLVPGKGYGLISAAQLAWLRQILASPAPHGTILAFHHPPVVVPGVAVQDALGLRNGDQLAAAIGGSDVRLILCGHFHLQLFGMLAGVPVWVTPGVVTRIDLTATPGTERAVKGASATLIDLGGPHSPIFHTLHARDPQAGRTAYEIDASELSSVIAELGL</sequence>
<evidence type="ECO:0000313" key="7">
    <source>
        <dbReference type="EMBL" id="BCJ47945.1"/>
    </source>
</evidence>
<feature type="domain" description="Calcineurin-like phosphoesterase" evidence="6">
    <location>
        <begin position="1"/>
        <end position="210"/>
    </location>
</feature>
<keyword evidence="8" id="KW-1185">Reference proteome</keyword>
<accession>A0ABM7M8J3</accession>
<dbReference type="InterPro" id="IPR004843">
    <property type="entry name" value="Calcineurin-like_PHP"/>
</dbReference>
<dbReference type="PANTHER" id="PTHR42988:SF2">
    <property type="entry name" value="CYCLIC NUCLEOTIDE PHOSPHODIESTERASE CBUA0032-RELATED"/>
    <property type="match status" value="1"/>
</dbReference>
<feature type="region of interest" description="Disordered" evidence="5">
    <location>
        <begin position="1"/>
        <end position="24"/>
    </location>
</feature>
<evidence type="ECO:0000256" key="1">
    <source>
        <dbReference type="ARBA" id="ARBA00022723"/>
    </source>
</evidence>
<dbReference type="Proteomes" id="UP000676967">
    <property type="component" value="Chromosome"/>
</dbReference>
<dbReference type="EMBL" id="AP023356">
    <property type="protein sequence ID" value="BCJ47945.1"/>
    <property type="molecule type" value="Genomic_DNA"/>
</dbReference>
<keyword evidence="2" id="KW-0378">Hydrolase</keyword>
<protein>
    <submittedName>
        <fullName evidence="7">Phosphohydrolase</fullName>
    </submittedName>
</protein>
<reference evidence="7 8" key="1">
    <citation type="submission" date="2020-08" db="EMBL/GenBank/DDBJ databases">
        <title>Whole genome shotgun sequence of Actinoplanes ianthinogenes NBRC 13996.</title>
        <authorList>
            <person name="Komaki H."/>
            <person name="Tamura T."/>
        </authorList>
    </citation>
    <scope>NUCLEOTIDE SEQUENCE [LARGE SCALE GENOMIC DNA]</scope>
    <source>
        <strain evidence="7 8">NBRC 13996</strain>
    </source>
</reference>
<dbReference type="InterPro" id="IPR029052">
    <property type="entry name" value="Metallo-depent_PP-like"/>
</dbReference>
<evidence type="ECO:0000256" key="3">
    <source>
        <dbReference type="ARBA" id="ARBA00023004"/>
    </source>
</evidence>
<dbReference type="RefSeq" id="WP_189330289.1">
    <property type="nucleotide sequence ID" value="NZ_AP023356.1"/>
</dbReference>
<dbReference type="PANTHER" id="PTHR42988">
    <property type="entry name" value="PHOSPHOHYDROLASE"/>
    <property type="match status" value="1"/>
</dbReference>
<feature type="compositionally biased region" description="Basic and acidic residues" evidence="5">
    <location>
        <begin position="1"/>
        <end position="11"/>
    </location>
</feature>
<comment type="similarity">
    <text evidence="4">Belongs to the cyclic nucleotide phosphodiesterase class-III family.</text>
</comment>
<dbReference type="Pfam" id="PF00149">
    <property type="entry name" value="Metallophos"/>
    <property type="match status" value="1"/>
</dbReference>
<gene>
    <name evidence="7" type="ORF">Aiant_86020</name>
</gene>
<dbReference type="InterPro" id="IPR050884">
    <property type="entry name" value="CNP_phosphodiesterase-III"/>
</dbReference>
<dbReference type="Gene3D" id="3.60.21.10">
    <property type="match status" value="1"/>
</dbReference>